<reference evidence="2" key="1">
    <citation type="submission" date="2021-02" db="EMBL/GenBank/DDBJ databases">
        <authorList>
            <person name="Dougan E. K."/>
            <person name="Rhodes N."/>
            <person name="Thang M."/>
            <person name="Chan C."/>
        </authorList>
    </citation>
    <scope>NUCLEOTIDE SEQUENCE</scope>
</reference>
<dbReference type="EMBL" id="CAJNNV010004995">
    <property type="protein sequence ID" value="CAE8591505.1"/>
    <property type="molecule type" value="Genomic_DNA"/>
</dbReference>
<evidence type="ECO:0000313" key="3">
    <source>
        <dbReference type="Proteomes" id="UP000654075"/>
    </source>
</evidence>
<keyword evidence="3" id="KW-1185">Reference proteome</keyword>
<feature type="compositionally biased region" description="Low complexity" evidence="1">
    <location>
        <begin position="99"/>
        <end position="116"/>
    </location>
</feature>
<feature type="compositionally biased region" description="Basic and acidic residues" evidence="1">
    <location>
        <begin position="68"/>
        <end position="81"/>
    </location>
</feature>
<proteinExistence type="predicted"/>
<accession>A0A813DYN9</accession>
<evidence type="ECO:0000256" key="1">
    <source>
        <dbReference type="SAM" id="MobiDB-lite"/>
    </source>
</evidence>
<dbReference type="Proteomes" id="UP000654075">
    <property type="component" value="Unassembled WGS sequence"/>
</dbReference>
<feature type="non-terminal residue" evidence="2">
    <location>
        <position position="1"/>
    </location>
</feature>
<feature type="region of interest" description="Disordered" evidence="1">
    <location>
        <begin position="16"/>
        <end position="128"/>
    </location>
</feature>
<gene>
    <name evidence="2" type="ORF">PGLA1383_LOCUS10175</name>
</gene>
<comment type="caution">
    <text evidence="2">The sequence shown here is derived from an EMBL/GenBank/DDBJ whole genome shotgun (WGS) entry which is preliminary data.</text>
</comment>
<organism evidence="2 3">
    <name type="scientific">Polarella glacialis</name>
    <name type="common">Dinoflagellate</name>
    <dbReference type="NCBI Taxonomy" id="89957"/>
    <lineage>
        <taxon>Eukaryota</taxon>
        <taxon>Sar</taxon>
        <taxon>Alveolata</taxon>
        <taxon>Dinophyceae</taxon>
        <taxon>Suessiales</taxon>
        <taxon>Suessiaceae</taxon>
        <taxon>Polarella</taxon>
    </lineage>
</organism>
<name>A0A813DYN9_POLGL</name>
<sequence>CPLCEIQFKGRCKLKLGGSASRSTSPHAQEPPRHASRQHNNNHNNSNQKRTQAVQLRRVPGQLSMTRQHAEQGGRGTRDDADGTSNTNSNNNHHHHHNNNNNDDSNNNNDDANNNKNNKETTTKGGSK</sequence>
<dbReference type="AlphaFoldDB" id="A0A813DYN9"/>
<evidence type="ECO:0000313" key="2">
    <source>
        <dbReference type="EMBL" id="CAE8591505.1"/>
    </source>
</evidence>
<protein>
    <submittedName>
        <fullName evidence="2">Uncharacterized protein</fullName>
    </submittedName>
</protein>